<evidence type="ECO:0000256" key="8">
    <source>
        <dbReference type="PIRSR" id="PIRSR005739-1"/>
    </source>
</evidence>
<dbReference type="SUPFAM" id="SSF46785">
    <property type="entry name" value="Winged helix' DNA-binding domain"/>
    <property type="match status" value="1"/>
</dbReference>
<evidence type="ECO:0000256" key="2">
    <source>
        <dbReference type="ARBA" id="ARBA00022603"/>
    </source>
</evidence>
<accession>A0A498KKB0</accession>
<comment type="pathway">
    <text evidence="1">Aromatic compound metabolism; phenylpropanoid biosynthesis.</text>
</comment>
<dbReference type="EC" id="2.1.1.68" evidence="6"/>
<dbReference type="SUPFAM" id="SSF53335">
    <property type="entry name" value="S-adenosyl-L-methionine-dependent methyltransferases"/>
    <property type="match status" value="1"/>
</dbReference>
<dbReference type="InterPro" id="IPR016461">
    <property type="entry name" value="COMT-like"/>
</dbReference>
<comment type="caution">
    <text evidence="11">The sequence shown here is derived from an EMBL/GenBank/DDBJ whole genome shotgun (WGS) entry which is preliminary data.</text>
</comment>
<evidence type="ECO:0000256" key="7">
    <source>
        <dbReference type="ARBA" id="ARBA00045231"/>
    </source>
</evidence>
<keyword evidence="4" id="KW-0949">S-adenosyl-L-methionine</keyword>
<feature type="domain" description="O-methyltransferase dimerisation" evidence="10">
    <location>
        <begin position="15"/>
        <end position="112"/>
    </location>
</feature>
<dbReference type="FunFam" id="3.40.50.150:FF:000061">
    <property type="entry name" value="Caffeic acid O-methyltransferase"/>
    <property type="match status" value="1"/>
</dbReference>
<dbReference type="Gene3D" id="1.10.10.10">
    <property type="entry name" value="Winged helix-like DNA-binding domain superfamily/Winged helix DNA-binding domain"/>
    <property type="match status" value="1"/>
</dbReference>
<dbReference type="PROSITE" id="PS51683">
    <property type="entry name" value="SAM_OMT_II"/>
    <property type="match status" value="1"/>
</dbReference>
<proteinExistence type="predicted"/>
<dbReference type="InterPro" id="IPR036390">
    <property type="entry name" value="WH_DNA-bd_sf"/>
</dbReference>
<dbReference type="Gene3D" id="3.40.50.150">
    <property type="entry name" value="Vaccinia Virus protein VP39"/>
    <property type="match status" value="1"/>
</dbReference>
<dbReference type="GO" id="GO:0009809">
    <property type="term" value="P:lignin biosynthetic process"/>
    <property type="evidence" value="ECO:0007669"/>
    <property type="project" value="UniProtKB-KW"/>
</dbReference>
<dbReference type="AlphaFoldDB" id="A0A498KKB0"/>
<evidence type="ECO:0000313" key="11">
    <source>
        <dbReference type="EMBL" id="RXI07611.1"/>
    </source>
</evidence>
<keyword evidence="3" id="KW-0808">Transferase</keyword>
<evidence type="ECO:0000256" key="1">
    <source>
        <dbReference type="ARBA" id="ARBA00004928"/>
    </source>
</evidence>
<sequence>MALQLEEEENFCYAMQLVFSSVLSMSMQSAIELGIFDIIAKAGPGAKLSSSEIAAHIGSGTRNSEAPMMLDRILRLLASHSILSCSAVANEEDGSDSQRLYSLGPVSNYFVTNEDGVSLGPLMALIQDKVFLDSCLINMVHIDIDRSQLKDAVVEGGIPFNKVHGTHAFEYPGLDARFNQVFNTAMFNHTTIVMKKILHLYKGFEKLTQLVDVGGGLGVTLSLITSKHPHIKGINYDLPHVVKHAPSYPGVEHVGGDMFASVPSGDAIFMKFEVILTKWILHDWSDQHCLKLLKICYNAIPEDGKVIIVEAVLPVMSETSTAVKSTSQIDVLMMTQNPGGKERSREEFMALATGAGFSGIKYECFVCNFWVMEIFNLI</sequence>
<dbReference type="InterPro" id="IPR001077">
    <property type="entry name" value="COMT_C"/>
</dbReference>
<name>A0A498KKB0_MALDO</name>
<dbReference type="GO" id="GO:0047763">
    <property type="term" value="F:caffeate O-methyltransferase activity"/>
    <property type="evidence" value="ECO:0007669"/>
    <property type="project" value="UniProtKB-EC"/>
</dbReference>
<keyword evidence="2" id="KW-0489">Methyltransferase</keyword>
<feature type="domain" description="O-methyltransferase C-terminal" evidence="9">
    <location>
        <begin position="148"/>
        <end position="358"/>
    </location>
</feature>
<evidence type="ECO:0000256" key="6">
    <source>
        <dbReference type="ARBA" id="ARBA00039011"/>
    </source>
</evidence>
<dbReference type="InterPro" id="IPR012967">
    <property type="entry name" value="COMT_dimerisation"/>
</dbReference>
<reference evidence="11 12" key="1">
    <citation type="submission" date="2018-10" db="EMBL/GenBank/DDBJ databases">
        <title>A high-quality apple genome assembly.</title>
        <authorList>
            <person name="Hu J."/>
        </authorList>
    </citation>
    <scope>NUCLEOTIDE SEQUENCE [LARGE SCALE GENOMIC DNA]</scope>
    <source>
        <strain evidence="12">cv. HFTH1</strain>
        <tissue evidence="11">Young leaf</tissue>
    </source>
</reference>
<evidence type="ECO:0000259" key="10">
    <source>
        <dbReference type="Pfam" id="PF08100"/>
    </source>
</evidence>
<dbReference type="InterPro" id="IPR029063">
    <property type="entry name" value="SAM-dependent_MTases_sf"/>
</dbReference>
<keyword evidence="5" id="KW-0438">Lignin biosynthesis</keyword>
<evidence type="ECO:0000256" key="5">
    <source>
        <dbReference type="ARBA" id="ARBA00022733"/>
    </source>
</evidence>
<dbReference type="Pfam" id="PF08100">
    <property type="entry name" value="Dimerisation"/>
    <property type="match status" value="1"/>
</dbReference>
<evidence type="ECO:0000259" key="9">
    <source>
        <dbReference type="Pfam" id="PF00891"/>
    </source>
</evidence>
<gene>
    <name evidence="11" type="ORF">DVH24_005384</name>
</gene>
<dbReference type="Proteomes" id="UP000290289">
    <property type="component" value="Chromosome 1"/>
</dbReference>
<dbReference type="EMBL" id="RDQH01000327">
    <property type="protein sequence ID" value="RXI07611.1"/>
    <property type="molecule type" value="Genomic_DNA"/>
</dbReference>
<evidence type="ECO:0000313" key="12">
    <source>
        <dbReference type="Proteomes" id="UP000290289"/>
    </source>
</evidence>
<dbReference type="GO" id="GO:0032259">
    <property type="term" value="P:methylation"/>
    <property type="evidence" value="ECO:0007669"/>
    <property type="project" value="UniProtKB-KW"/>
</dbReference>
<protein>
    <recommendedName>
        <fullName evidence="6">caffeate O-methyltransferase</fullName>
        <ecNumber evidence="6">2.1.1.68</ecNumber>
    </recommendedName>
</protein>
<feature type="active site" description="Proton acceptor" evidence="8">
    <location>
        <position position="282"/>
    </location>
</feature>
<evidence type="ECO:0000256" key="3">
    <source>
        <dbReference type="ARBA" id="ARBA00022679"/>
    </source>
</evidence>
<evidence type="ECO:0000256" key="4">
    <source>
        <dbReference type="ARBA" id="ARBA00022691"/>
    </source>
</evidence>
<dbReference type="PIRSF" id="PIRSF005739">
    <property type="entry name" value="O-mtase"/>
    <property type="match status" value="1"/>
</dbReference>
<dbReference type="GO" id="GO:0046983">
    <property type="term" value="F:protein dimerization activity"/>
    <property type="evidence" value="ECO:0007669"/>
    <property type="project" value="InterPro"/>
</dbReference>
<comment type="function">
    <text evidence="7">Catalyzes the conversion of caffeic acid to ferulic acid and of 5-hydroxyferulic acid to sinapic acid. The resulting products may subsequently be converted to the corresponding alcohols that are incorporated into lignins.</text>
</comment>
<dbReference type="InterPro" id="IPR036388">
    <property type="entry name" value="WH-like_DNA-bd_sf"/>
</dbReference>
<dbReference type="Pfam" id="PF00891">
    <property type="entry name" value="Methyltransf_2"/>
    <property type="match status" value="1"/>
</dbReference>
<keyword evidence="12" id="KW-1185">Reference proteome</keyword>
<organism evidence="11 12">
    <name type="scientific">Malus domestica</name>
    <name type="common">Apple</name>
    <name type="synonym">Pyrus malus</name>
    <dbReference type="NCBI Taxonomy" id="3750"/>
    <lineage>
        <taxon>Eukaryota</taxon>
        <taxon>Viridiplantae</taxon>
        <taxon>Streptophyta</taxon>
        <taxon>Embryophyta</taxon>
        <taxon>Tracheophyta</taxon>
        <taxon>Spermatophyta</taxon>
        <taxon>Magnoliopsida</taxon>
        <taxon>eudicotyledons</taxon>
        <taxon>Gunneridae</taxon>
        <taxon>Pentapetalae</taxon>
        <taxon>rosids</taxon>
        <taxon>fabids</taxon>
        <taxon>Rosales</taxon>
        <taxon>Rosaceae</taxon>
        <taxon>Amygdaloideae</taxon>
        <taxon>Maleae</taxon>
        <taxon>Malus</taxon>
    </lineage>
</organism>
<dbReference type="PANTHER" id="PTHR11746">
    <property type="entry name" value="O-METHYLTRANSFERASE"/>
    <property type="match status" value="1"/>
</dbReference>
<dbReference type="FunFam" id="1.10.10.10:FF:000357">
    <property type="entry name" value="Caffeic acid 3-O-methyltransferase"/>
    <property type="match status" value="1"/>
</dbReference>